<evidence type="ECO:0000313" key="3">
    <source>
        <dbReference type="Proteomes" id="UP000494269"/>
    </source>
</evidence>
<dbReference type="AlphaFoldDB" id="A0A6S7BIC7"/>
<feature type="transmembrane region" description="Helical" evidence="1">
    <location>
        <begin position="6"/>
        <end position="24"/>
    </location>
</feature>
<accession>A0A6S7BIC7</accession>
<gene>
    <name evidence="2" type="ORF">LMG3441_04803</name>
</gene>
<dbReference type="RefSeq" id="WP_175171217.1">
    <property type="nucleotide sequence ID" value="NZ_CADIJQ010000009.1"/>
</dbReference>
<keyword evidence="1" id="KW-1133">Transmembrane helix</keyword>
<keyword evidence="1" id="KW-0812">Transmembrane</keyword>
<keyword evidence="1" id="KW-0472">Membrane</keyword>
<sequence>MDAFLWLLCGAALAGIGGWLVRFWRRSEDGRKRSNAANVLKRYGMTPQLYLATVDEEDPELLKALDVFAFTGYIITRTNGEAVGKLCPRVAKGPHVRLVVSNN</sequence>
<evidence type="ECO:0000256" key="1">
    <source>
        <dbReference type="SAM" id="Phobius"/>
    </source>
</evidence>
<dbReference type="EMBL" id="CADIJQ010000009">
    <property type="protein sequence ID" value="CAB3732377.1"/>
    <property type="molecule type" value="Genomic_DNA"/>
</dbReference>
<proteinExistence type="predicted"/>
<reference evidence="2 3" key="1">
    <citation type="submission" date="2020-04" db="EMBL/GenBank/DDBJ databases">
        <authorList>
            <person name="De Canck E."/>
        </authorList>
    </citation>
    <scope>NUCLEOTIDE SEQUENCE [LARGE SCALE GENOMIC DNA]</scope>
    <source>
        <strain evidence="2 3">LMG 3441</strain>
    </source>
</reference>
<evidence type="ECO:0000313" key="2">
    <source>
        <dbReference type="EMBL" id="CAB3732377.1"/>
    </source>
</evidence>
<keyword evidence="3" id="KW-1185">Reference proteome</keyword>
<organism evidence="2 3">
    <name type="scientific">Achromobacter kerstersii</name>
    <dbReference type="NCBI Taxonomy" id="1353890"/>
    <lineage>
        <taxon>Bacteria</taxon>
        <taxon>Pseudomonadati</taxon>
        <taxon>Pseudomonadota</taxon>
        <taxon>Betaproteobacteria</taxon>
        <taxon>Burkholderiales</taxon>
        <taxon>Alcaligenaceae</taxon>
        <taxon>Achromobacter</taxon>
    </lineage>
</organism>
<dbReference type="Proteomes" id="UP000494269">
    <property type="component" value="Unassembled WGS sequence"/>
</dbReference>
<name>A0A6S7BIC7_9BURK</name>
<protein>
    <submittedName>
        <fullName evidence="2">Uncharacterized protein</fullName>
    </submittedName>
</protein>